<protein>
    <submittedName>
        <fullName evidence="1">Uncharacterized protein</fullName>
    </submittedName>
</protein>
<comment type="caution">
    <text evidence="1">The sequence shown here is derived from an EMBL/GenBank/DDBJ whole genome shotgun (WGS) entry which is preliminary data.</text>
</comment>
<dbReference type="InterPro" id="IPR043519">
    <property type="entry name" value="NT_sf"/>
</dbReference>
<proteinExistence type="predicted"/>
<reference evidence="1 2" key="1">
    <citation type="journal article" date="2016" name="Nat. Commun.">
        <title>Thousands of microbial genomes shed light on interconnected biogeochemical processes in an aquifer system.</title>
        <authorList>
            <person name="Anantharaman K."/>
            <person name="Brown C.T."/>
            <person name="Hug L.A."/>
            <person name="Sharon I."/>
            <person name="Castelle C.J."/>
            <person name="Probst A.J."/>
            <person name="Thomas B.C."/>
            <person name="Singh A."/>
            <person name="Wilkins M.J."/>
            <person name="Karaoz U."/>
            <person name="Brodie E.L."/>
            <person name="Williams K.H."/>
            <person name="Hubbard S.S."/>
            <person name="Banfield J.F."/>
        </authorList>
    </citation>
    <scope>NUCLEOTIDE SEQUENCE [LARGE SCALE GENOMIC DNA]</scope>
</reference>
<gene>
    <name evidence="1" type="ORF">A2989_01775</name>
</gene>
<dbReference type="Proteomes" id="UP000177080">
    <property type="component" value="Unassembled WGS sequence"/>
</dbReference>
<dbReference type="AlphaFoldDB" id="A0A1F4ZEN3"/>
<dbReference type="EMBL" id="MEXN01000003">
    <property type="protein sequence ID" value="OGD04107.1"/>
    <property type="molecule type" value="Genomic_DNA"/>
</dbReference>
<dbReference type="SUPFAM" id="SSF81301">
    <property type="entry name" value="Nucleotidyltransferase"/>
    <property type="match status" value="1"/>
</dbReference>
<accession>A0A1F4ZEN3</accession>
<sequence>MNIVERGVCLDDIRRRLETAGVDCRVVGSLAVAAYLGDGYKVKIRDVDILALTNNLGLICELQSRFDDEYMGSKGKKIRVDLGAVIKSDGEIHRIDRVKILPQLLANIGRDDSGYFLYCNHLTLPIKDEIMKPVNQCFGEEKFITVPPETLLHLYFTRGGSLKPKDLKKIKDLARYTKRHPTPGLVHEDYEIFHEFAKKMRRDYPLQNLFFRILTLIDHISQGAISTNYNVARVVRSVGR</sequence>
<dbReference type="STRING" id="1797259.A2989_01775"/>
<evidence type="ECO:0000313" key="1">
    <source>
        <dbReference type="EMBL" id="OGD04107.1"/>
    </source>
</evidence>
<evidence type="ECO:0000313" key="2">
    <source>
        <dbReference type="Proteomes" id="UP000177080"/>
    </source>
</evidence>
<name>A0A1F4ZEN3_9BACT</name>
<organism evidence="1 2">
    <name type="scientific">Candidatus Amesbacteria bacterium RIFCSPLOWO2_01_FULL_48_25</name>
    <dbReference type="NCBI Taxonomy" id="1797259"/>
    <lineage>
        <taxon>Bacteria</taxon>
        <taxon>Candidatus Amesiibacteriota</taxon>
    </lineage>
</organism>